<proteinExistence type="predicted"/>
<feature type="domain" description="Myb-like" evidence="5">
    <location>
        <begin position="61"/>
        <end position="111"/>
    </location>
</feature>
<dbReference type="PROSITE" id="PS50090">
    <property type="entry name" value="MYB_LIKE"/>
    <property type="match status" value="2"/>
</dbReference>
<dbReference type="EMBL" id="JAJJMA010149725">
    <property type="protein sequence ID" value="MCL7034779.1"/>
    <property type="molecule type" value="Genomic_DNA"/>
</dbReference>
<evidence type="ECO:0000256" key="4">
    <source>
        <dbReference type="ARBA" id="ARBA00023242"/>
    </source>
</evidence>
<reference evidence="7" key="1">
    <citation type="submission" date="2022-03" db="EMBL/GenBank/DDBJ databases">
        <title>A functionally conserved STORR gene fusion in Papaver species that diverged 16.8 million years ago.</title>
        <authorList>
            <person name="Catania T."/>
        </authorList>
    </citation>
    <scope>NUCLEOTIDE SEQUENCE</scope>
    <source>
        <strain evidence="7">S-191538</strain>
    </source>
</reference>
<dbReference type="SUPFAM" id="SSF46689">
    <property type="entry name" value="Homeodomain-like"/>
    <property type="match status" value="1"/>
</dbReference>
<protein>
    <submittedName>
        <fullName evidence="7">Uncharacterized protein</fullName>
    </submittedName>
</protein>
<feature type="domain" description="HTH myb-type" evidence="6">
    <location>
        <begin position="8"/>
        <end position="60"/>
    </location>
</feature>
<comment type="caution">
    <text evidence="7">The sequence shown here is derived from an EMBL/GenBank/DDBJ whole genome shotgun (WGS) entry which is preliminary data.</text>
</comment>
<dbReference type="GO" id="GO:0005634">
    <property type="term" value="C:nucleus"/>
    <property type="evidence" value="ECO:0007669"/>
    <property type="project" value="UniProtKB-SubCell"/>
</dbReference>
<name>A0AA41S881_PAPNU</name>
<comment type="subcellular location">
    <subcellularLocation>
        <location evidence="1">Nucleus</location>
    </subcellularLocation>
</comment>
<dbReference type="InterPro" id="IPR015495">
    <property type="entry name" value="Myb_TF_plants"/>
</dbReference>
<accession>A0AA41S881</accession>
<dbReference type="Proteomes" id="UP001177140">
    <property type="component" value="Unassembled WGS sequence"/>
</dbReference>
<keyword evidence="4" id="KW-0539">Nucleus</keyword>
<keyword evidence="3" id="KW-0238">DNA-binding</keyword>
<dbReference type="PROSITE" id="PS51294">
    <property type="entry name" value="HTH_MYB"/>
    <property type="match status" value="2"/>
</dbReference>
<dbReference type="InterPro" id="IPR009057">
    <property type="entry name" value="Homeodomain-like_sf"/>
</dbReference>
<dbReference type="FunFam" id="1.10.10.60:FF:000001">
    <property type="entry name" value="MYB-related transcription factor"/>
    <property type="match status" value="1"/>
</dbReference>
<keyword evidence="2" id="KW-0677">Repeat</keyword>
<dbReference type="CDD" id="cd00167">
    <property type="entry name" value="SANT"/>
    <property type="match status" value="2"/>
</dbReference>
<evidence type="ECO:0000256" key="3">
    <source>
        <dbReference type="ARBA" id="ARBA00023125"/>
    </source>
</evidence>
<dbReference type="Gene3D" id="1.10.10.60">
    <property type="entry name" value="Homeodomain-like"/>
    <property type="match status" value="2"/>
</dbReference>
<gene>
    <name evidence="7" type="ORF">MKW94_023120</name>
</gene>
<feature type="domain" description="Myb-like" evidence="5">
    <location>
        <begin position="8"/>
        <end position="60"/>
    </location>
</feature>
<dbReference type="AlphaFoldDB" id="A0AA41S881"/>
<dbReference type="Pfam" id="PF00249">
    <property type="entry name" value="Myb_DNA-binding"/>
    <property type="match status" value="2"/>
</dbReference>
<sequence length="268" mass="30788">MKKQVMSNEEFKRGAWKPEEDLILKRYIDTNGEGKWTTVSKKSGLMRSAKSCRMRWKNHLRPNIKHGQISEDEEDLIIRMHKLLGNRWSLIAGRIPGRTDNEVKNYWNTHLSKRNLNHQGQSLNSTTFNYKKRRNIGSDTIDTQQAISINIVSNTKQDEVLINASDERIDAQLSNPSSTTSTSSGTEEVNTVQLYATSATLEDNLAEGDTDKIISEEDIYSCWLSDEPSFYVPFVPSMDYSILPFDSLDNSYEDCWTDKLRLHDLVED</sequence>
<dbReference type="InterPro" id="IPR017930">
    <property type="entry name" value="Myb_dom"/>
</dbReference>
<evidence type="ECO:0000259" key="6">
    <source>
        <dbReference type="PROSITE" id="PS51294"/>
    </source>
</evidence>
<evidence type="ECO:0000313" key="7">
    <source>
        <dbReference type="EMBL" id="MCL7034779.1"/>
    </source>
</evidence>
<dbReference type="InterPro" id="IPR001005">
    <property type="entry name" value="SANT/Myb"/>
</dbReference>
<organism evidence="7 8">
    <name type="scientific">Papaver nudicaule</name>
    <name type="common">Iceland poppy</name>
    <dbReference type="NCBI Taxonomy" id="74823"/>
    <lineage>
        <taxon>Eukaryota</taxon>
        <taxon>Viridiplantae</taxon>
        <taxon>Streptophyta</taxon>
        <taxon>Embryophyta</taxon>
        <taxon>Tracheophyta</taxon>
        <taxon>Spermatophyta</taxon>
        <taxon>Magnoliopsida</taxon>
        <taxon>Ranunculales</taxon>
        <taxon>Papaveraceae</taxon>
        <taxon>Papaveroideae</taxon>
        <taxon>Papaver</taxon>
    </lineage>
</organism>
<evidence type="ECO:0000256" key="1">
    <source>
        <dbReference type="ARBA" id="ARBA00004123"/>
    </source>
</evidence>
<evidence type="ECO:0000256" key="2">
    <source>
        <dbReference type="ARBA" id="ARBA00022737"/>
    </source>
</evidence>
<evidence type="ECO:0000259" key="5">
    <source>
        <dbReference type="PROSITE" id="PS50090"/>
    </source>
</evidence>
<keyword evidence="8" id="KW-1185">Reference proteome</keyword>
<dbReference type="GO" id="GO:0003677">
    <property type="term" value="F:DNA binding"/>
    <property type="evidence" value="ECO:0007669"/>
    <property type="project" value="UniProtKB-KW"/>
</dbReference>
<dbReference type="PANTHER" id="PTHR47999">
    <property type="entry name" value="TRANSCRIPTION FACTOR MYB8-RELATED-RELATED"/>
    <property type="match status" value="1"/>
</dbReference>
<dbReference type="SMART" id="SM00717">
    <property type="entry name" value="SANT"/>
    <property type="match status" value="2"/>
</dbReference>
<evidence type="ECO:0000313" key="8">
    <source>
        <dbReference type="Proteomes" id="UP001177140"/>
    </source>
</evidence>
<dbReference type="PANTHER" id="PTHR47999:SF21">
    <property type="entry name" value="TRANSCRIPTION FACTOR MYB82-LIKE"/>
    <property type="match status" value="1"/>
</dbReference>
<feature type="domain" description="HTH myb-type" evidence="6">
    <location>
        <begin position="61"/>
        <end position="115"/>
    </location>
</feature>